<gene>
    <name evidence="2" type="ORF">WNY59_08085</name>
</gene>
<evidence type="ECO:0000259" key="1">
    <source>
        <dbReference type="PROSITE" id="PS51819"/>
    </source>
</evidence>
<feature type="domain" description="VOC" evidence="1">
    <location>
        <begin position="7"/>
        <end position="128"/>
    </location>
</feature>
<protein>
    <submittedName>
        <fullName evidence="2">VOC family protein</fullName>
    </submittedName>
</protein>
<organism evidence="2 3">
    <name type="scientific">Ahrensia kielensis</name>
    <dbReference type="NCBI Taxonomy" id="76980"/>
    <lineage>
        <taxon>Bacteria</taxon>
        <taxon>Pseudomonadati</taxon>
        <taxon>Pseudomonadota</taxon>
        <taxon>Alphaproteobacteria</taxon>
        <taxon>Hyphomicrobiales</taxon>
        <taxon>Ahrensiaceae</taxon>
        <taxon>Ahrensia</taxon>
    </lineage>
</organism>
<proteinExistence type="predicted"/>
<accession>A0ABU9T6R9</accession>
<dbReference type="Pfam" id="PF00903">
    <property type="entry name" value="Glyoxalase"/>
    <property type="match status" value="1"/>
</dbReference>
<dbReference type="RefSeq" id="WP_342848024.1">
    <property type="nucleotide sequence ID" value="NZ_JBBMQO010000004.1"/>
</dbReference>
<evidence type="ECO:0000313" key="2">
    <source>
        <dbReference type="EMBL" id="MEM5501545.1"/>
    </source>
</evidence>
<dbReference type="Proteomes" id="UP001477870">
    <property type="component" value="Unassembled WGS sequence"/>
</dbReference>
<name>A0ABU9T6R9_9HYPH</name>
<dbReference type="InterPro" id="IPR029068">
    <property type="entry name" value="Glyas_Bleomycin-R_OHBP_Dase"/>
</dbReference>
<dbReference type="EMBL" id="JBBMQO010000004">
    <property type="protein sequence ID" value="MEM5501545.1"/>
    <property type="molecule type" value="Genomic_DNA"/>
</dbReference>
<sequence length="129" mass="14309">MPTHHASLEHVNFTVPDASETAAMLCKLFGWKIRWQGPATNGGFSVHVGSDTSYLAVYSPAEGAQVADINKARSGHLNHVGIVVDDLKTVEEKVKSMGYKPYNHADYEPGERFYFDDENGIEFEVVSYD</sequence>
<dbReference type="SUPFAM" id="SSF54593">
    <property type="entry name" value="Glyoxalase/Bleomycin resistance protein/Dihydroxybiphenyl dioxygenase"/>
    <property type="match status" value="1"/>
</dbReference>
<dbReference type="PROSITE" id="PS51819">
    <property type="entry name" value="VOC"/>
    <property type="match status" value="1"/>
</dbReference>
<keyword evidence="3" id="KW-1185">Reference proteome</keyword>
<dbReference type="CDD" id="cd06587">
    <property type="entry name" value="VOC"/>
    <property type="match status" value="1"/>
</dbReference>
<reference evidence="2 3" key="1">
    <citation type="submission" date="2024-03" db="EMBL/GenBank/DDBJ databases">
        <title>Community enrichment and isolation of bacterial strains for fucoidan degradation.</title>
        <authorList>
            <person name="Sichert A."/>
        </authorList>
    </citation>
    <scope>NUCLEOTIDE SEQUENCE [LARGE SCALE GENOMIC DNA]</scope>
    <source>
        <strain evidence="2 3">AS62</strain>
    </source>
</reference>
<evidence type="ECO:0000313" key="3">
    <source>
        <dbReference type="Proteomes" id="UP001477870"/>
    </source>
</evidence>
<dbReference type="InterPro" id="IPR004360">
    <property type="entry name" value="Glyas_Fos-R_dOase_dom"/>
</dbReference>
<dbReference type="Gene3D" id="3.10.180.10">
    <property type="entry name" value="2,3-Dihydroxybiphenyl 1,2-Dioxygenase, domain 1"/>
    <property type="match status" value="1"/>
</dbReference>
<dbReference type="InterPro" id="IPR037523">
    <property type="entry name" value="VOC_core"/>
</dbReference>
<comment type="caution">
    <text evidence="2">The sequence shown here is derived from an EMBL/GenBank/DDBJ whole genome shotgun (WGS) entry which is preliminary data.</text>
</comment>